<dbReference type="Proteomes" id="UP000887560">
    <property type="component" value="Unplaced"/>
</dbReference>
<keyword evidence="3" id="KW-1185">Reference proteome</keyword>
<evidence type="ECO:0000313" key="3">
    <source>
        <dbReference type="Proteomes" id="UP000887560"/>
    </source>
</evidence>
<dbReference type="InterPro" id="IPR008979">
    <property type="entry name" value="Galactose-bd-like_sf"/>
</dbReference>
<dbReference type="WBParaSite" id="scf7180000422802.g9634">
    <property type="protein sequence ID" value="scf7180000422802.g9634"/>
    <property type="gene ID" value="scf7180000422802.g9634"/>
</dbReference>
<feature type="region of interest" description="Disordered" evidence="1">
    <location>
        <begin position="41"/>
        <end position="63"/>
    </location>
</feature>
<protein>
    <submittedName>
        <fullName evidence="4">PITH domain-containing protein</fullName>
    </submittedName>
</protein>
<evidence type="ECO:0000256" key="1">
    <source>
        <dbReference type="SAM" id="MobiDB-lite"/>
    </source>
</evidence>
<name>A0A915NZ76_9BILA</name>
<dbReference type="Pfam" id="PF06201">
    <property type="entry name" value="PITH"/>
    <property type="match status" value="1"/>
</dbReference>
<sequence>MWSLAAVSVPHFRSVSEYRSSMHLPRGKRSSLATILPSFVTSSSSNNSSNTSLLNSSSTSGTTATTHLRRKDFVHTDVDEQLLFSVPFTANVKLTGVTFSGPLSGSFASTVRLFKDRGNVITLFCINKRFFVSLFEFYK</sequence>
<reference evidence="4" key="1">
    <citation type="submission" date="2022-11" db="UniProtKB">
        <authorList>
            <consortium name="WormBaseParasite"/>
        </authorList>
    </citation>
    <scope>IDENTIFICATION</scope>
</reference>
<dbReference type="GO" id="GO:0005737">
    <property type="term" value="C:cytoplasm"/>
    <property type="evidence" value="ECO:0007669"/>
    <property type="project" value="UniProtKB-ARBA"/>
</dbReference>
<feature type="domain" description="PITH" evidence="2">
    <location>
        <begin position="31"/>
        <end position="139"/>
    </location>
</feature>
<dbReference type="AlphaFoldDB" id="A0A915NZ76"/>
<evidence type="ECO:0000259" key="2">
    <source>
        <dbReference type="PROSITE" id="PS51532"/>
    </source>
</evidence>
<dbReference type="SUPFAM" id="SSF49785">
    <property type="entry name" value="Galactose-binding domain-like"/>
    <property type="match status" value="1"/>
</dbReference>
<proteinExistence type="predicted"/>
<dbReference type="InterPro" id="IPR037047">
    <property type="entry name" value="PITH_dom_sf"/>
</dbReference>
<organism evidence="3 4">
    <name type="scientific">Meloidogyne floridensis</name>
    <dbReference type="NCBI Taxonomy" id="298350"/>
    <lineage>
        <taxon>Eukaryota</taxon>
        <taxon>Metazoa</taxon>
        <taxon>Ecdysozoa</taxon>
        <taxon>Nematoda</taxon>
        <taxon>Chromadorea</taxon>
        <taxon>Rhabditida</taxon>
        <taxon>Tylenchina</taxon>
        <taxon>Tylenchomorpha</taxon>
        <taxon>Tylenchoidea</taxon>
        <taxon>Meloidogynidae</taxon>
        <taxon>Meloidogyninae</taxon>
        <taxon>Meloidogyne</taxon>
    </lineage>
</organism>
<dbReference type="Gene3D" id="2.60.120.470">
    <property type="entry name" value="PITH domain"/>
    <property type="match status" value="1"/>
</dbReference>
<dbReference type="PROSITE" id="PS51532">
    <property type="entry name" value="PITH"/>
    <property type="match status" value="1"/>
</dbReference>
<accession>A0A915NZ76</accession>
<evidence type="ECO:0000313" key="4">
    <source>
        <dbReference type="WBParaSite" id="scf7180000422802.g9634"/>
    </source>
</evidence>
<dbReference type="InterPro" id="IPR010400">
    <property type="entry name" value="PITH_dom"/>
</dbReference>